<dbReference type="InterPro" id="IPR001796">
    <property type="entry name" value="DHFR_dom"/>
</dbReference>
<dbReference type="PROSITE" id="PS51330">
    <property type="entry name" value="DHFR_2"/>
    <property type="match status" value="1"/>
</dbReference>
<dbReference type="PANTHER" id="PTHR48069:SF3">
    <property type="entry name" value="DIHYDROFOLATE REDUCTASE"/>
    <property type="match status" value="1"/>
</dbReference>
<dbReference type="OrthoDB" id="9804315at2"/>
<dbReference type="PRINTS" id="PR00070">
    <property type="entry name" value="DHFR"/>
</dbReference>
<dbReference type="SUPFAM" id="SSF53597">
    <property type="entry name" value="Dihydrofolate reductase-like"/>
    <property type="match status" value="1"/>
</dbReference>
<dbReference type="GO" id="GO:0046655">
    <property type="term" value="P:folic acid metabolic process"/>
    <property type="evidence" value="ECO:0007669"/>
    <property type="project" value="TreeGrafter"/>
</dbReference>
<comment type="catalytic activity">
    <reaction evidence="8">
        <text>(6S)-5,6,7,8-tetrahydrofolate + NADP(+) = 7,8-dihydrofolate + NADPH + H(+)</text>
        <dbReference type="Rhea" id="RHEA:15009"/>
        <dbReference type="ChEBI" id="CHEBI:15378"/>
        <dbReference type="ChEBI" id="CHEBI:57451"/>
        <dbReference type="ChEBI" id="CHEBI:57453"/>
        <dbReference type="ChEBI" id="CHEBI:57783"/>
        <dbReference type="ChEBI" id="CHEBI:58349"/>
        <dbReference type="EC" id="1.5.1.3"/>
    </reaction>
</comment>
<dbReference type="InterPro" id="IPR017925">
    <property type="entry name" value="DHFR_CS"/>
</dbReference>
<evidence type="ECO:0000313" key="12">
    <source>
        <dbReference type="EMBL" id="TDP85574.1"/>
    </source>
</evidence>
<evidence type="ECO:0000256" key="7">
    <source>
        <dbReference type="ARBA" id="ARBA00025067"/>
    </source>
</evidence>
<feature type="region of interest" description="Disordered" evidence="10">
    <location>
        <begin position="132"/>
        <end position="177"/>
    </location>
</feature>
<evidence type="ECO:0000256" key="6">
    <source>
        <dbReference type="ARBA" id="ARBA00023002"/>
    </source>
</evidence>
<keyword evidence="13" id="KW-1185">Reference proteome</keyword>
<organism evidence="12 13">
    <name type="scientific">Oharaeibacter diazotrophicus</name>
    <dbReference type="NCBI Taxonomy" id="1920512"/>
    <lineage>
        <taxon>Bacteria</taxon>
        <taxon>Pseudomonadati</taxon>
        <taxon>Pseudomonadota</taxon>
        <taxon>Alphaproteobacteria</taxon>
        <taxon>Hyphomicrobiales</taxon>
        <taxon>Pleomorphomonadaceae</taxon>
        <taxon>Oharaeibacter</taxon>
    </lineage>
</organism>
<comment type="caution">
    <text evidence="12">The sequence shown here is derived from an EMBL/GenBank/DDBJ whole genome shotgun (WGS) entry which is preliminary data.</text>
</comment>
<keyword evidence="6 8" id="KW-0560">Oxidoreductase</keyword>
<dbReference type="PIRSF" id="PIRSF000194">
    <property type="entry name" value="DHFR"/>
    <property type="match status" value="1"/>
</dbReference>
<evidence type="ECO:0000256" key="3">
    <source>
        <dbReference type="ARBA" id="ARBA00012856"/>
    </source>
</evidence>
<dbReference type="GO" id="GO:0070401">
    <property type="term" value="F:NADP+ binding"/>
    <property type="evidence" value="ECO:0007669"/>
    <property type="project" value="UniProtKB-ARBA"/>
</dbReference>
<sequence>MTAPKMTIVVALGENGVIGRDGDMPWQLPSDLRRFKAITLGKPVVMGRRTLESIGRPLPGRDNLIVSRDPDYRPDGVTVFADLDAAVAAARRIATDKGLDEFVVGGGGTLYAALIGRADRLRVTRVAASPDGDTRFPAIDPADWDLVHEEPMPRGERDSTDALWQDYERRAPKAADR</sequence>
<reference evidence="12 13" key="1">
    <citation type="submission" date="2019-03" db="EMBL/GenBank/DDBJ databases">
        <title>Genomic Encyclopedia of Type Strains, Phase IV (KMG-IV): sequencing the most valuable type-strain genomes for metagenomic binning, comparative biology and taxonomic classification.</title>
        <authorList>
            <person name="Goeker M."/>
        </authorList>
    </citation>
    <scope>NUCLEOTIDE SEQUENCE [LARGE SCALE GENOMIC DNA]</scope>
    <source>
        <strain evidence="12 13">DSM 102969</strain>
    </source>
</reference>
<dbReference type="Pfam" id="PF00186">
    <property type="entry name" value="DHFR_1"/>
    <property type="match status" value="1"/>
</dbReference>
<feature type="domain" description="DHFR" evidence="11">
    <location>
        <begin position="5"/>
        <end position="169"/>
    </location>
</feature>
<comment type="pathway">
    <text evidence="1 8">Cofactor biosynthesis; tetrahydrofolate biosynthesis; 5,6,7,8-tetrahydrofolate from 7,8-dihydrofolate: step 1/1.</text>
</comment>
<keyword evidence="5 8" id="KW-0521">NADP</keyword>
<evidence type="ECO:0000256" key="8">
    <source>
        <dbReference type="PIRNR" id="PIRNR000194"/>
    </source>
</evidence>
<gene>
    <name evidence="12" type="ORF">EDD54_2428</name>
</gene>
<dbReference type="GO" id="GO:0004146">
    <property type="term" value="F:dihydrofolate reductase activity"/>
    <property type="evidence" value="ECO:0007669"/>
    <property type="project" value="UniProtKB-EC"/>
</dbReference>
<dbReference type="PANTHER" id="PTHR48069">
    <property type="entry name" value="DIHYDROFOLATE REDUCTASE"/>
    <property type="match status" value="1"/>
</dbReference>
<dbReference type="GO" id="GO:0006730">
    <property type="term" value="P:one-carbon metabolic process"/>
    <property type="evidence" value="ECO:0007669"/>
    <property type="project" value="UniProtKB-KW"/>
</dbReference>
<evidence type="ECO:0000259" key="11">
    <source>
        <dbReference type="PROSITE" id="PS51330"/>
    </source>
</evidence>
<comment type="similarity">
    <text evidence="2 8 9">Belongs to the dihydrofolate reductase family.</text>
</comment>
<evidence type="ECO:0000313" key="13">
    <source>
        <dbReference type="Proteomes" id="UP000294547"/>
    </source>
</evidence>
<protein>
    <recommendedName>
        <fullName evidence="3 8">Dihydrofolate reductase</fullName>
        <ecNumber evidence="3 8">1.5.1.3</ecNumber>
    </recommendedName>
</protein>
<dbReference type="UniPathway" id="UPA00077">
    <property type="reaction ID" value="UER00158"/>
</dbReference>
<evidence type="ECO:0000256" key="4">
    <source>
        <dbReference type="ARBA" id="ARBA00022563"/>
    </source>
</evidence>
<dbReference type="InterPro" id="IPR024072">
    <property type="entry name" value="DHFR-like_dom_sf"/>
</dbReference>
<evidence type="ECO:0000256" key="9">
    <source>
        <dbReference type="RuleBase" id="RU004474"/>
    </source>
</evidence>
<dbReference type="EC" id="1.5.1.3" evidence="3 8"/>
<name>A0A4R6RH32_9HYPH</name>
<evidence type="ECO:0000256" key="5">
    <source>
        <dbReference type="ARBA" id="ARBA00022857"/>
    </source>
</evidence>
<keyword evidence="4 8" id="KW-0554">One-carbon metabolism</keyword>
<feature type="compositionally biased region" description="Basic and acidic residues" evidence="10">
    <location>
        <begin position="145"/>
        <end position="177"/>
    </location>
</feature>
<accession>A0A4R6RH32</accession>
<dbReference type="EMBL" id="SNXY01000007">
    <property type="protein sequence ID" value="TDP85574.1"/>
    <property type="molecule type" value="Genomic_DNA"/>
</dbReference>
<dbReference type="AlphaFoldDB" id="A0A4R6RH32"/>
<comment type="function">
    <text evidence="7 8">Key enzyme in folate metabolism. Catalyzes an essential reaction for de novo glycine and purine synthesis, and for DNA precursor synthesis.</text>
</comment>
<dbReference type="GO" id="GO:0046452">
    <property type="term" value="P:dihydrofolate metabolic process"/>
    <property type="evidence" value="ECO:0007669"/>
    <property type="project" value="TreeGrafter"/>
</dbReference>
<dbReference type="Proteomes" id="UP000294547">
    <property type="component" value="Unassembled WGS sequence"/>
</dbReference>
<dbReference type="GO" id="GO:0046654">
    <property type="term" value="P:tetrahydrofolate biosynthetic process"/>
    <property type="evidence" value="ECO:0007669"/>
    <property type="project" value="UniProtKB-UniPathway"/>
</dbReference>
<dbReference type="CDD" id="cd00209">
    <property type="entry name" value="DHFR"/>
    <property type="match status" value="1"/>
</dbReference>
<dbReference type="Gene3D" id="3.40.430.10">
    <property type="entry name" value="Dihydrofolate Reductase, subunit A"/>
    <property type="match status" value="1"/>
</dbReference>
<proteinExistence type="inferred from homology"/>
<dbReference type="InterPro" id="IPR012259">
    <property type="entry name" value="DHFR"/>
</dbReference>
<evidence type="ECO:0000256" key="1">
    <source>
        <dbReference type="ARBA" id="ARBA00004903"/>
    </source>
</evidence>
<dbReference type="GO" id="GO:0005829">
    <property type="term" value="C:cytosol"/>
    <property type="evidence" value="ECO:0007669"/>
    <property type="project" value="TreeGrafter"/>
</dbReference>
<evidence type="ECO:0000256" key="10">
    <source>
        <dbReference type="SAM" id="MobiDB-lite"/>
    </source>
</evidence>
<dbReference type="PROSITE" id="PS00075">
    <property type="entry name" value="DHFR_1"/>
    <property type="match status" value="1"/>
</dbReference>
<evidence type="ECO:0000256" key="2">
    <source>
        <dbReference type="ARBA" id="ARBA00009539"/>
    </source>
</evidence>
<dbReference type="FunFam" id="3.40.430.10:FF:000001">
    <property type="entry name" value="Dihydrofolate reductase"/>
    <property type="match status" value="1"/>
</dbReference>
<dbReference type="RefSeq" id="WP_126541412.1">
    <property type="nucleotide sequence ID" value="NZ_BSPM01000004.1"/>
</dbReference>